<dbReference type="EMBL" id="KN837316">
    <property type="protein sequence ID" value="KIJ28071.1"/>
    <property type="molecule type" value="Genomic_DNA"/>
</dbReference>
<reference evidence="2 3" key="1">
    <citation type="submission" date="2014-06" db="EMBL/GenBank/DDBJ databases">
        <title>Evolutionary Origins and Diversification of the Mycorrhizal Mutualists.</title>
        <authorList>
            <consortium name="DOE Joint Genome Institute"/>
            <consortium name="Mycorrhizal Genomics Consortium"/>
            <person name="Kohler A."/>
            <person name="Kuo A."/>
            <person name="Nagy L.G."/>
            <person name="Floudas D."/>
            <person name="Copeland A."/>
            <person name="Barry K.W."/>
            <person name="Cichocki N."/>
            <person name="Veneault-Fourrey C."/>
            <person name="LaButti K."/>
            <person name="Lindquist E.A."/>
            <person name="Lipzen A."/>
            <person name="Lundell T."/>
            <person name="Morin E."/>
            <person name="Murat C."/>
            <person name="Riley R."/>
            <person name="Ohm R."/>
            <person name="Sun H."/>
            <person name="Tunlid A."/>
            <person name="Henrissat B."/>
            <person name="Grigoriev I.V."/>
            <person name="Hibbett D.S."/>
            <person name="Martin F."/>
        </authorList>
    </citation>
    <scope>NUCLEOTIDE SEQUENCE [LARGE SCALE GENOMIC DNA]</scope>
    <source>
        <strain evidence="2 3">SS14</strain>
    </source>
</reference>
<keyword evidence="3" id="KW-1185">Reference proteome</keyword>
<protein>
    <submittedName>
        <fullName evidence="2">Uncharacterized protein</fullName>
    </submittedName>
</protein>
<feature type="region of interest" description="Disordered" evidence="1">
    <location>
        <begin position="270"/>
        <end position="297"/>
    </location>
</feature>
<dbReference type="OrthoDB" id="3269297at2759"/>
<evidence type="ECO:0000313" key="2">
    <source>
        <dbReference type="EMBL" id="KIJ28071.1"/>
    </source>
</evidence>
<organism evidence="2 3">
    <name type="scientific">Sphaerobolus stellatus (strain SS14)</name>
    <dbReference type="NCBI Taxonomy" id="990650"/>
    <lineage>
        <taxon>Eukaryota</taxon>
        <taxon>Fungi</taxon>
        <taxon>Dikarya</taxon>
        <taxon>Basidiomycota</taxon>
        <taxon>Agaricomycotina</taxon>
        <taxon>Agaricomycetes</taxon>
        <taxon>Phallomycetidae</taxon>
        <taxon>Geastrales</taxon>
        <taxon>Sphaerobolaceae</taxon>
        <taxon>Sphaerobolus</taxon>
    </lineage>
</organism>
<feature type="compositionally biased region" description="Acidic residues" evidence="1">
    <location>
        <begin position="273"/>
        <end position="284"/>
    </location>
</feature>
<feature type="compositionally biased region" description="Basic and acidic residues" evidence="1">
    <location>
        <begin position="285"/>
        <end position="297"/>
    </location>
</feature>
<name>A0A0C9URS5_SPHS4</name>
<accession>A0A0C9URS5</accession>
<dbReference type="Proteomes" id="UP000054279">
    <property type="component" value="Unassembled WGS sequence"/>
</dbReference>
<evidence type="ECO:0000256" key="1">
    <source>
        <dbReference type="SAM" id="MobiDB-lite"/>
    </source>
</evidence>
<dbReference type="HOGENOM" id="CLU_081660_0_0_1"/>
<sequence length="297" mass="33118">MPSGHLGTIPEQPEQDVNPSLSFPFLQSSCSHHSRTPTHSVNRSTPYTPSNIIRILISHPSATNTGSFPLSNSLLKSSAPIQAPIIESLPDIPSSDWDAGNLPFEPKEYTKDKLAEIIRTLAQELTLVQAHLLACDGMITQLQAQLIIQNIHLLKMNTVLVEKEKGKEGEGCLKLYPGGFSCLLTDDDFIALQEEAVEKRNKHAVLEEQKCQWDIIRQQHNKAGKTHKAECAKLKSLGVKRSSWLKAPKRKRKPTVDDIHHLTAPVLQNLLDVEGEESGEESEDGKEIDSEKEFWKD</sequence>
<feature type="region of interest" description="Disordered" evidence="1">
    <location>
        <begin position="1"/>
        <end position="23"/>
    </location>
</feature>
<evidence type="ECO:0000313" key="3">
    <source>
        <dbReference type="Proteomes" id="UP000054279"/>
    </source>
</evidence>
<proteinExistence type="predicted"/>
<gene>
    <name evidence="2" type="ORF">M422DRAFT_270706</name>
</gene>
<dbReference type="AlphaFoldDB" id="A0A0C9URS5"/>